<dbReference type="InterPro" id="IPR036770">
    <property type="entry name" value="Ankyrin_rpt-contain_sf"/>
</dbReference>
<feature type="repeat" description="ANK" evidence="3">
    <location>
        <begin position="523"/>
        <end position="555"/>
    </location>
</feature>
<evidence type="ECO:0000256" key="2">
    <source>
        <dbReference type="ARBA" id="ARBA00023043"/>
    </source>
</evidence>
<evidence type="ECO:0000313" key="5">
    <source>
        <dbReference type="Proteomes" id="UP001365542"/>
    </source>
</evidence>
<keyword evidence="1" id="KW-0677">Repeat</keyword>
<dbReference type="PRINTS" id="PR01415">
    <property type="entry name" value="ANKYRIN"/>
</dbReference>
<protein>
    <recommendedName>
        <fullName evidence="6">Ankyrin</fullName>
    </recommendedName>
</protein>
<evidence type="ECO:0008006" key="6">
    <source>
        <dbReference type="Google" id="ProtNLM"/>
    </source>
</evidence>
<dbReference type="Gene3D" id="1.25.40.20">
    <property type="entry name" value="Ankyrin repeat-containing domain"/>
    <property type="match status" value="4"/>
</dbReference>
<evidence type="ECO:0000313" key="4">
    <source>
        <dbReference type="EMBL" id="KAK6530543.1"/>
    </source>
</evidence>
<evidence type="ECO:0000256" key="3">
    <source>
        <dbReference type="PROSITE-ProRule" id="PRU00023"/>
    </source>
</evidence>
<reference evidence="4 5" key="1">
    <citation type="submission" date="2019-10" db="EMBL/GenBank/DDBJ databases">
        <authorList>
            <person name="Palmer J.M."/>
        </authorList>
    </citation>
    <scope>NUCLEOTIDE SEQUENCE [LARGE SCALE GENOMIC DNA]</scope>
    <source>
        <strain evidence="4 5">TWF694</strain>
    </source>
</reference>
<evidence type="ECO:0000256" key="1">
    <source>
        <dbReference type="ARBA" id="ARBA00022737"/>
    </source>
</evidence>
<dbReference type="AlphaFoldDB" id="A0AAV9WZM6"/>
<organism evidence="4 5">
    <name type="scientific">Orbilia ellipsospora</name>
    <dbReference type="NCBI Taxonomy" id="2528407"/>
    <lineage>
        <taxon>Eukaryota</taxon>
        <taxon>Fungi</taxon>
        <taxon>Dikarya</taxon>
        <taxon>Ascomycota</taxon>
        <taxon>Pezizomycotina</taxon>
        <taxon>Orbiliomycetes</taxon>
        <taxon>Orbiliales</taxon>
        <taxon>Orbiliaceae</taxon>
        <taxon>Orbilia</taxon>
    </lineage>
</organism>
<keyword evidence="2 3" id="KW-0040">ANK repeat</keyword>
<accession>A0AAV9WZM6</accession>
<gene>
    <name evidence="4" type="ORF">TWF694_003884</name>
</gene>
<dbReference type="PANTHER" id="PTHR24198:SF165">
    <property type="entry name" value="ANKYRIN REPEAT-CONTAINING PROTEIN-RELATED"/>
    <property type="match status" value="1"/>
</dbReference>
<name>A0AAV9WZM6_9PEZI</name>
<keyword evidence="5" id="KW-1185">Reference proteome</keyword>
<comment type="caution">
    <text evidence="4">The sequence shown here is derived from an EMBL/GenBank/DDBJ whole genome shotgun (WGS) entry which is preliminary data.</text>
</comment>
<dbReference type="PROSITE" id="PS50088">
    <property type="entry name" value="ANK_REPEAT"/>
    <property type="match status" value="4"/>
</dbReference>
<dbReference type="SMART" id="SM00248">
    <property type="entry name" value="ANK"/>
    <property type="match status" value="13"/>
</dbReference>
<dbReference type="PROSITE" id="PS50297">
    <property type="entry name" value="ANK_REP_REGION"/>
    <property type="match status" value="4"/>
</dbReference>
<dbReference type="PANTHER" id="PTHR24198">
    <property type="entry name" value="ANKYRIN REPEAT AND PROTEIN KINASE DOMAIN-CONTAINING PROTEIN"/>
    <property type="match status" value="1"/>
</dbReference>
<dbReference type="SUPFAM" id="SSF48403">
    <property type="entry name" value="Ankyrin repeat"/>
    <property type="match status" value="2"/>
</dbReference>
<sequence length="635" mass="68806">MEVKARPSPQTNFKYIQLLQSTSASGNLSTLHKLLNVHGDRAINSCAKNGKNALHEACTEGHIAMATLLLGSGANINAISIPSRHTALHYAYLHNHAELARMLFTQGADLNAQDENGLTPLMLAWPQSKTTQEGQMAKIYLSQSKLDFTVVCKKKNTYLHYAAAFGGLGDIELCCDRGLEVRAQNNQGTTPLHLAIIGDKPAVQVEYLLKMGASVDDTDEDGDTPLHLSNRAEVVLLLLQNGAKLKIMNKYGFSPGHMACMRAEDPQILDYMATTCDARHFANRKSGIGSINFGSSTMLHIAASRTDDDIALRLVTYLCAFESLDPNVADANKNTALTCTLIGMRSRDLDEDGPDLRASNIVDLLVSNVTDTRAYDTNDPRRSYIMQLLLEKGANPNSLNGGKIKISALGWAIFRGYMPGVEVLLKQPAFNINQHVISGVPALCLVARQDHPRLDIAKTLLKNGAATNARISDSIFKKEGCNATALHMLHGDIYKTQGQFEAGVDMARLLLAHGADINALTSNNRTPLSHAITAKNTLLVNFLLDNGANVHTAGGSAIFTLAEYVSSWDEETFNLLMAQGIDINCRDDNGFPVLRAAILHGNVYFVEKILEAGADVSYALASGETPLHTAILAEC</sequence>
<dbReference type="InterPro" id="IPR002110">
    <property type="entry name" value="Ankyrin_rpt"/>
</dbReference>
<dbReference type="EMBL" id="JAVHJO010000013">
    <property type="protein sequence ID" value="KAK6530543.1"/>
    <property type="molecule type" value="Genomic_DNA"/>
</dbReference>
<feature type="repeat" description="ANK" evidence="3">
    <location>
        <begin position="49"/>
        <end position="81"/>
    </location>
</feature>
<feature type="repeat" description="ANK" evidence="3">
    <location>
        <begin position="187"/>
        <end position="220"/>
    </location>
</feature>
<dbReference type="Pfam" id="PF12796">
    <property type="entry name" value="Ank_2"/>
    <property type="match status" value="3"/>
</dbReference>
<proteinExistence type="predicted"/>
<feature type="repeat" description="ANK" evidence="3">
    <location>
        <begin position="83"/>
        <end position="115"/>
    </location>
</feature>
<dbReference type="Proteomes" id="UP001365542">
    <property type="component" value="Unassembled WGS sequence"/>
</dbReference>